<evidence type="ECO:0000256" key="1">
    <source>
        <dbReference type="SAM" id="MobiDB-lite"/>
    </source>
</evidence>
<dbReference type="VEuPathDB" id="FungiDB:MPH_12041"/>
<protein>
    <submittedName>
        <fullName evidence="2">Uncharacterized protein</fullName>
    </submittedName>
</protein>
<reference evidence="2 3" key="1">
    <citation type="journal article" date="2012" name="BMC Genomics">
        <title>Tools to kill: Genome of one of the most destructive plant pathogenic fungi Macrophomina phaseolina.</title>
        <authorList>
            <person name="Islam M.S."/>
            <person name="Haque M.S."/>
            <person name="Islam M.M."/>
            <person name="Emdad E.M."/>
            <person name="Halim A."/>
            <person name="Hossen Q.M.M."/>
            <person name="Hossain M.Z."/>
            <person name="Ahmed B."/>
            <person name="Rahim S."/>
            <person name="Rahman M.S."/>
            <person name="Alam M.M."/>
            <person name="Hou S."/>
            <person name="Wan X."/>
            <person name="Saito J.A."/>
            <person name="Alam M."/>
        </authorList>
    </citation>
    <scope>NUCLEOTIDE SEQUENCE [LARGE SCALE GENOMIC DNA]</scope>
    <source>
        <strain evidence="2 3">MS6</strain>
    </source>
</reference>
<proteinExistence type="predicted"/>
<dbReference type="Proteomes" id="UP000007129">
    <property type="component" value="Unassembled WGS sequence"/>
</dbReference>
<dbReference type="InParanoid" id="K2R9E6"/>
<comment type="caution">
    <text evidence="2">The sequence shown here is derived from an EMBL/GenBank/DDBJ whole genome shotgun (WGS) entry which is preliminary data.</text>
</comment>
<organism evidence="2 3">
    <name type="scientific">Macrophomina phaseolina (strain MS6)</name>
    <name type="common">Charcoal rot fungus</name>
    <dbReference type="NCBI Taxonomy" id="1126212"/>
    <lineage>
        <taxon>Eukaryota</taxon>
        <taxon>Fungi</taxon>
        <taxon>Dikarya</taxon>
        <taxon>Ascomycota</taxon>
        <taxon>Pezizomycotina</taxon>
        <taxon>Dothideomycetes</taxon>
        <taxon>Dothideomycetes incertae sedis</taxon>
        <taxon>Botryosphaeriales</taxon>
        <taxon>Botryosphaeriaceae</taxon>
        <taxon>Macrophomina</taxon>
    </lineage>
</organism>
<feature type="region of interest" description="Disordered" evidence="1">
    <location>
        <begin position="140"/>
        <end position="160"/>
    </location>
</feature>
<sequence>MGITKEATASAVSLPPVDSSAWAPVAATATARTSVDREEEPVTTWEEEQEALADPAASVEATTAVPREDITAAAALEALVVVISAVGPMVVALVTMAVQVAVRVGQVALAAGERFERTFAQSVMDKEDLRLMEQRMEGWWSDDEEGERKDMTNDEALIPK</sequence>
<dbReference type="HOGENOM" id="CLU_1652500_0_0_1"/>
<evidence type="ECO:0000313" key="3">
    <source>
        <dbReference type="Proteomes" id="UP000007129"/>
    </source>
</evidence>
<dbReference type="OrthoDB" id="10629229at2759"/>
<dbReference type="AlphaFoldDB" id="K2R9E6"/>
<name>K2R9E6_MACPH</name>
<dbReference type="EMBL" id="AHHD01000500">
    <property type="protein sequence ID" value="EKG11038.1"/>
    <property type="molecule type" value="Genomic_DNA"/>
</dbReference>
<gene>
    <name evidence="2" type="ORF">MPH_12041</name>
</gene>
<evidence type="ECO:0000313" key="2">
    <source>
        <dbReference type="EMBL" id="EKG11038.1"/>
    </source>
</evidence>
<accession>K2R9E6</accession>